<name>A0A1I0VST7_9FLAO</name>
<protein>
    <submittedName>
        <fullName evidence="2">Acetyltransferase (GNAT) domain-containing protein</fullName>
    </submittedName>
</protein>
<dbReference type="RefSeq" id="WP_091473699.1">
    <property type="nucleotide sequence ID" value="NZ_FOJT01000001.1"/>
</dbReference>
<feature type="domain" description="N-acetyltransferase" evidence="1">
    <location>
        <begin position="2"/>
        <end position="145"/>
    </location>
</feature>
<evidence type="ECO:0000313" key="2">
    <source>
        <dbReference type="EMBL" id="SFA79288.1"/>
    </source>
</evidence>
<evidence type="ECO:0000313" key="3">
    <source>
        <dbReference type="Proteomes" id="UP000199604"/>
    </source>
</evidence>
<gene>
    <name evidence="2" type="ORF">SAMN05660845_0566</name>
</gene>
<dbReference type="Proteomes" id="UP000199604">
    <property type="component" value="Unassembled WGS sequence"/>
</dbReference>
<accession>A0A1I0VST7</accession>
<dbReference type="EMBL" id="FOJT01000001">
    <property type="protein sequence ID" value="SFA79288.1"/>
    <property type="molecule type" value="Genomic_DNA"/>
</dbReference>
<dbReference type="Gene3D" id="3.40.630.30">
    <property type="match status" value="1"/>
</dbReference>
<dbReference type="STRING" id="498292.SAMN05660845_0566"/>
<dbReference type="GO" id="GO:0016747">
    <property type="term" value="F:acyltransferase activity, transferring groups other than amino-acyl groups"/>
    <property type="evidence" value="ECO:0007669"/>
    <property type="project" value="InterPro"/>
</dbReference>
<dbReference type="SUPFAM" id="SSF55729">
    <property type="entry name" value="Acyl-CoA N-acyltransferases (Nat)"/>
    <property type="match status" value="1"/>
</dbReference>
<evidence type="ECO:0000259" key="1">
    <source>
        <dbReference type="PROSITE" id="PS51186"/>
    </source>
</evidence>
<keyword evidence="2" id="KW-0808">Transferase</keyword>
<reference evidence="3" key="1">
    <citation type="submission" date="2016-10" db="EMBL/GenBank/DDBJ databases">
        <authorList>
            <person name="Varghese N."/>
            <person name="Submissions S."/>
        </authorList>
    </citation>
    <scope>NUCLEOTIDE SEQUENCE [LARGE SCALE GENOMIC DNA]</scope>
    <source>
        <strain evidence="3">DSM 21789</strain>
    </source>
</reference>
<dbReference type="InterPro" id="IPR000182">
    <property type="entry name" value="GNAT_dom"/>
</dbReference>
<sequence>MNSIKEITTQETYLVRNLVLRPGKRIETCFFDGDNLEQTKHFGYFDDGKIIGVVSVYKNKNVIFKSPNQYQIRGMAILKEFQGSGCGKLLIKHCEDYLISIGTNLIWFNARETAVSFYEKLGYTKNGSPFAIADVGIHFLMFKNL</sequence>
<proteinExistence type="predicted"/>
<organism evidence="2 3">
    <name type="scientific">Flavobacterium swingsii</name>
    <dbReference type="NCBI Taxonomy" id="498292"/>
    <lineage>
        <taxon>Bacteria</taxon>
        <taxon>Pseudomonadati</taxon>
        <taxon>Bacteroidota</taxon>
        <taxon>Flavobacteriia</taxon>
        <taxon>Flavobacteriales</taxon>
        <taxon>Flavobacteriaceae</taxon>
        <taxon>Flavobacterium</taxon>
    </lineage>
</organism>
<keyword evidence="3" id="KW-1185">Reference proteome</keyword>
<dbReference type="CDD" id="cd04301">
    <property type="entry name" value="NAT_SF"/>
    <property type="match status" value="1"/>
</dbReference>
<dbReference type="PROSITE" id="PS51186">
    <property type="entry name" value="GNAT"/>
    <property type="match status" value="1"/>
</dbReference>
<dbReference type="Pfam" id="PF00583">
    <property type="entry name" value="Acetyltransf_1"/>
    <property type="match status" value="1"/>
</dbReference>
<dbReference type="InterPro" id="IPR016181">
    <property type="entry name" value="Acyl_CoA_acyltransferase"/>
</dbReference>
<dbReference type="AlphaFoldDB" id="A0A1I0VST7"/>
<dbReference type="OrthoDB" id="2352823at2"/>